<dbReference type="GO" id="GO:0030246">
    <property type="term" value="F:carbohydrate binding"/>
    <property type="evidence" value="ECO:0007669"/>
    <property type="project" value="InterPro"/>
</dbReference>
<feature type="chain" id="PRO_5035255146" description="alpha-amylase" evidence="4">
    <location>
        <begin position="32"/>
        <end position="573"/>
    </location>
</feature>
<organism evidence="5 6">
    <name type="scientific">Virgisporangium aliadipatigenens</name>
    <dbReference type="NCBI Taxonomy" id="741659"/>
    <lineage>
        <taxon>Bacteria</taxon>
        <taxon>Bacillati</taxon>
        <taxon>Actinomycetota</taxon>
        <taxon>Actinomycetes</taxon>
        <taxon>Micromonosporales</taxon>
        <taxon>Micromonosporaceae</taxon>
        <taxon>Virgisporangium</taxon>
    </lineage>
</organism>
<comment type="catalytic activity">
    <reaction evidence="1">
        <text>Endohydrolysis of (1-&gt;4)-alpha-D-glucosidic linkages in polysaccharides containing three or more (1-&gt;4)-alpha-linked D-glucose units.</text>
        <dbReference type="EC" id="3.2.1.1"/>
    </reaction>
</comment>
<dbReference type="GO" id="GO:0005975">
    <property type="term" value="P:carbohydrate metabolic process"/>
    <property type="evidence" value="ECO:0007669"/>
    <property type="project" value="UniProtKB-ARBA"/>
</dbReference>
<keyword evidence="6" id="KW-1185">Reference proteome</keyword>
<keyword evidence="4" id="KW-0732">Signal</keyword>
<evidence type="ECO:0000256" key="2">
    <source>
        <dbReference type="ARBA" id="ARBA00012595"/>
    </source>
</evidence>
<dbReference type="AlphaFoldDB" id="A0A8J3YUF1"/>
<dbReference type="EMBL" id="BOPF01000038">
    <property type="protein sequence ID" value="GIJ50703.1"/>
    <property type="molecule type" value="Genomic_DNA"/>
</dbReference>
<dbReference type="InterPro" id="IPR008969">
    <property type="entry name" value="CarboxyPept-like_regulatory"/>
</dbReference>
<dbReference type="Gene3D" id="2.60.40.10">
    <property type="entry name" value="Immunoglobulins"/>
    <property type="match status" value="1"/>
</dbReference>
<reference evidence="5" key="1">
    <citation type="submission" date="2021-01" db="EMBL/GenBank/DDBJ databases">
        <title>Whole genome shotgun sequence of Virgisporangium aliadipatigenens NBRC 105644.</title>
        <authorList>
            <person name="Komaki H."/>
            <person name="Tamura T."/>
        </authorList>
    </citation>
    <scope>NUCLEOTIDE SEQUENCE</scope>
    <source>
        <strain evidence="5">NBRC 105644</strain>
    </source>
</reference>
<evidence type="ECO:0000256" key="1">
    <source>
        <dbReference type="ARBA" id="ARBA00000548"/>
    </source>
</evidence>
<evidence type="ECO:0000256" key="3">
    <source>
        <dbReference type="ARBA" id="ARBA00030238"/>
    </source>
</evidence>
<name>A0A8J3YUF1_9ACTN</name>
<dbReference type="GO" id="GO:0004556">
    <property type="term" value="F:alpha-amylase activity"/>
    <property type="evidence" value="ECO:0007669"/>
    <property type="project" value="UniProtKB-EC"/>
</dbReference>
<dbReference type="Pfam" id="PF13620">
    <property type="entry name" value="CarboxypepD_reg"/>
    <property type="match status" value="1"/>
</dbReference>
<dbReference type="SUPFAM" id="SSF49452">
    <property type="entry name" value="Starch-binding domain-like"/>
    <property type="match status" value="1"/>
</dbReference>
<dbReference type="EC" id="3.2.1.1" evidence="2"/>
<evidence type="ECO:0000313" key="6">
    <source>
        <dbReference type="Proteomes" id="UP000619260"/>
    </source>
</evidence>
<feature type="signal peptide" evidence="4">
    <location>
        <begin position="1"/>
        <end position="31"/>
    </location>
</feature>
<accession>A0A8J3YUF1</accession>
<evidence type="ECO:0000256" key="4">
    <source>
        <dbReference type="SAM" id="SignalP"/>
    </source>
</evidence>
<proteinExistence type="predicted"/>
<sequence length="573" mass="58464">MKRLTGKGFFLFLLTAIVLSLAPVAPSAARAAAYGAIAGTVTDSSGAPAAGVEVAALDSTGSTWGIGRSGADGRYDLSILPAGAYRLRFSPPAARGVQQWAPGKRRAAEATAHTVHGGGTTVVDERLLPMAELVVHLQTADGQPYVDAQFLAKDEFSEFELGRSGNDGVVRARVYAGTYTARFLEPGTGRVQYVPGSRTEAGAQPFSVAPDSVTELTERRIGAGSLRVTARDRDTGAAVPDFCASADGGRDECSNGGGVVLLTGVIAGSVGVSVRGAAGAPYGYADTTATVVAGATVDIDVPLPGVGTVTTVVRAADTGVPLRGACVALLEKGSFSSYRENFAHCSDNSGAVTIPQREAGDYIMFVKGVGDYGAQIVGTSGGTGDERQARVVTVAGGQVTVVPDVRLDVAGAIVGTVTDEAGAPVANGKVSLTPWHSGGDNQSGFTVRADADGRYTMSGLGPYAWPLLFSFGAKPHQWSGGTGDRYAAEAVAVTSGGSATYDYVMRDGATVTGTSSIYGWVVATNATTGDYTGLAWVYDGVYTMRVIGPQVIRVEGGDPVAVPASGTVVVDLP</sequence>
<dbReference type="RefSeq" id="WP_203904130.1">
    <property type="nucleotide sequence ID" value="NZ_BOPF01000038.1"/>
</dbReference>
<protein>
    <recommendedName>
        <fullName evidence="2">alpha-amylase</fullName>
        <ecNumber evidence="2">3.2.1.1</ecNumber>
    </recommendedName>
    <alternativeName>
        <fullName evidence="3">1,4-alpha-D-glucan glucanohydrolase</fullName>
    </alternativeName>
</protein>
<evidence type="ECO:0000313" key="5">
    <source>
        <dbReference type="EMBL" id="GIJ50703.1"/>
    </source>
</evidence>
<dbReference type="Proteomes" id="UP000619260">
    <property type="component" value="Unassembled WGS sequence"/>
</dbReference>
<gene>
    <name evidence="5" type="ORF">Val02_75890</name>
</gene>
<dbReference type="InterPro" id="IPR013783">
    <property type="entry name" value="Ig-like_fold"/>
</dbReference>
<comment type="caution">
    <text evidence="5">The sequence shown here is derived from an EMBL/GenBank/DDBJ whole genome shotgun (WGS) entry which is preliminary data.</text>
</comment>
<dbReference type="SUPFAM" id="SSF49464">
    <property type="entry name" value="Carboxypeptidase regulatory domain-like"/>
    <property type="match status" value="1"/>
</dbReference>
<dbReference type="InterPro" id="IPR013784">
    <property type="entry name" value="Carb-bd-like_fold"/>
</dbReference>